<comment type="caution">
    <text evidence="3">The sequence shown here is derived from an EMBL/GenBank/DDBJ whole genome shotgun (WGS) entry which is preliminary data.</text>
</comment>
<evidence type="ECO:0000313" key="3">
    <source>
        <dbReference type="EMBL" id="GGH44417.1"/>
    </source>
</evidence>
<dbReference type="NCBIfam" id="TIGR00345">
    <property type="entry name" value="GET3_arsA_TRC40"/>
    <property type="match status" value="1"/>
</dbReference>
<dbReference type="InterPro" id="IPR025723">
    <property type="entry name" value="ArsA/GET3_ATPase-like"/>
</dbReference>
<evidence type="ECO:0000256" key="1">
    <source>
        <dbReference type="ARBA" id="ARBA00011040"/>
    </source>
</evidence>
<organism evidence="3 4">
    <name type="scientific">Microbacterium album</name>
    <dbReference type="NCBI Taxonomy" id="2053191"/>
    <lineage>
        <taxon>Bacteria</taxon>
        <taxon>Bacillati</taxon>
        <taxon>Actinomycetota</taxon>
        <taxon>Actinomycetes</taxon>
        <taxon>Micrococcales</taxon>
        <taxon>Microbacteriaceae</taxon>
        <taxon>Microbacterium</taxon>
    </lineage>
</organism>
<feature type="domain" description="ArsA/GET3 Anion-transporting ATPase-like" evidence="2">
    <location>
        <begin position="10"/>
        <end position="317"/>
    </location>
</feature>
<name>A0A917IFI6_9MICO</name>
<dbReference type="Pfam" id="PF02374">
    <property type="entry name" value="ArsA_ATPase"/>
    <property type="match status" value="1"/>
</dbReference>
<dbReference type="Gene3D" id="3.40.50.300">
    <property type="entry name" value="P-loop containing nucleotide triphosphate hydrolases"/>
    <property type="match status" value="1"/>
</dbReference>
<reference evidence="3" key="1">
    <citation type="journal article" date="2014" name="Int. J. Syst. Evol. Microbiol.">
        <title>Complete genome sequence of Corynebacterium casei LMG S-19264T (=DSM 44701T), isolated from a smear-ripened cheese.</title>
        <authorList>
            <consortium name="US DOE Joint Genome Institute (JGI-PGF)"/>
            <person name="Walter F."/>
            <person name="Albersmeier A."/>
            <person name="Kalinowski J."/>
            <person name="Ruckert C."/>
        </authorList>
    </citation>
    <scope>NUCLEOTIDE SEQUENCE</scope>
    <source>
        <strain evidence="3">CGMCC 1.15794</strain>
    </source>
</reference>
<dbReference type="EMBL" id="BMJY01000007">
    <property type="protein sequence ID" value="GGH44417.1"/>
    <property type="molecule type" value="Genomic_DNA"/>
</dbReference>
<comment type="similarity">
    <text evidence="1">Belongs to the arsA ATPase family.</text>
</comment>
<dbReference type="PANTHER" id="PTHR10803:SF3">
    <property type="entry name" value="ATPASE GET3"/>
    <property type="match status" value="1"/>
</dbReference>
<reference evidence="3" key="2">
    <citation type="submission" date="2020-09" db="EMBL/GenBank/DDBJ databases">
        <authorList>
            <person name="Sun Q."/>
            <person name="Zhou Y."/>
        </authorList>
    </citation>
    <scope>NUCLEOTIDE SEQUENCE</scope>
    <source>
        <strain evidence="3">CGMCC 1.15794</strain>
    </source>
</reference>
<dbReference type="GO" id="GO:0005524">
    <property type="term" value="F:ATP binding"/>
    <property type="evidence" value="ECO:0007669"/>
    <property type="project" value="InterPro"/>
</dbReference>
<keyword evidence="4" id="KW-1185">Reference proteome</keyword>
<sequence length="321" mass="34625">MLLDALDARRVLFVGGKGGVGKTSLGSAIALARAREGARVLVVSTDPAHSLGHLWQQALGDDPSRLATTAAGGIVDGLEIDPARTVMRHLEAVGDAMRRLLPERLHAAARRHLELARDAPGTHESAVLERVAETLEHGLDRYDLVVFDTAPSGHTLRLLSLPGGLASWTESLLANRERSEGFAAAMRRLGGRDERARDAELRRVLLIRRERFARLRDVLANPETAGFVVVFVPEPLPVAETLEILDRLRELGIAVVAAVANRRSPADAGRLLAGRRAREEALLADLRERLPDVPRVDLPLLEGALVGEEAVGALADLVGRT</sequence>
<dbReference type="Proteomes" id="UP000657592">
    <property type="component" value="Unassembled WGS sequence"/>
</dbReference>
<protein>
    <recommendedName>
        <fullName evidence="2">ArsA/GET3 Anion-transporting ATPase-like domain-containing protein</fullName>
    </recommendedName>
</protein>
<dbReference type="CDD" id="cd02035">
    <property type="entry name" value="ArsA"/>
    <property type="match status" value="1"/>
</dbReference>
<proteinExistence type="inferred from homology"/>
<dbReference type="AlphaFoldDB" id="A0A917IFI6"/>
<dbReference type="InterPro" id="IPR027417">
    <property type="entry name" value="P-loop_NTPase"/>
</dbReference>
<dbReference type="RefSeq" id="WP_188756051.1">
    <property type="nucleotide sequence ID" value="NZ_BMJY01000007.1"/>
</dbReference>
<gene>
    <name evidence="3" type="ORF">GCM10010921_19050</name>
</gene>
<dbReference type="PANTHER" id="PTHR10803">
    <property type="entry name" value="ARSENICAL PUMP-DRIVING ATPASE ARSENITE-TRANSLOCATING ATPASE"/>
    <property type="match status" value="1"/>
</dbReference>
<evidence type="ECO:0000313" key="4">
    <source>
        <dbReference type="Proteomes" id="UP000657592"/>
    </source>
</evidence>
<dbReference type="InterPro" id="IPR016300">
    <property type="entry name" value="ATPase_ArsA/GET3"/>
</dbReference>
<dbReference type="SUPFAM" id="SSF52540">
    <property type="entry name" value="P-loop containing nucleoside triphosphate hydrolases"/>
    <property type="match status" value="1"/>
</dbReference>
<accession>A0A917IFI6</accession>
<dbReference type="GO" id="GO:0016887">
    <property type="term" value="F:ATP hydrolysis activity"/>
    <property type="evidence" value="ECO:0007669"/>
    <property type="project" value="InterPro"/>
</dbReference>
<evidence type="ECO:0000259" key="2">
    <source>
        <dbReference type="Pfam" id="PF02374"/>
    </source>
</evidence>